<dbReference type="AlphaFoldDB" id="A0A4Y7T8U6"/>
<dbReference type="Proteomes" id="UP000298030">
    <property type="component" value="Unassembled WGS sequence"/>
</dbReference>
<dbReference type="Gene3D" id="3.40.30.10">
    <property type="entry name" value="Glutaredoxin"/>
    <property type="match status" value="1"/>
</dbReference>
<dbReference type="Gene3D" id="1.20.1050.10">
    <property type="match status" value="1"/>
</dbReference>
<dbReference type="PROSITE" id="PS50404">
    <property type="entry name" value="GST_NTER"/>
    <property type="match status" value="1"/>
</dbReference>
<keyword evidence="3" id="KW-1185">Reference proteome</keyword>
<dbReference type="EMBL" id="QPFP01000022">
    <property type="protein sequence ID" value="TEB30575.1"/>
    <property type="molecule type" value="Genomic_DNA"/>
</dbReference>
<sequence>MITLYDFDTRCPGRSISRYTWRVRLALNIKGIEHQTHWLEFADIQKTLKEAGVPPSDVASDGTPRYTIPAIYDPSTGAKVADSLKIIRYLNETYPDTPVLEYPLTAPDSVALSNEFEATLQKPLRFLWALIAPAIIAGQSGESSAKFRASYRAAVKQAPEELLQDEERVKDLWARVEEGFSSPDTWIQGRASGGGAWVTGPRPTLFDVLLGGGLGWIVGVTGEESDEWKKIKGWNGGRWEVFWDQLKPYVKVH</sequence>
<dbReference type="InterPro" id="IPR004045">
    <property type="entry name" value="Glutathione_S-Trfase_N"/>
</dbReference>
<dbReference type="Pfam" id="PF22041">
    <property type="entry name" value="GST_C_7"/>
    <property type="match status" value="1"/>
</dbReference>
<dbReference type="InterPro" id="IPR054416">
    <property type="entry name" value="GST_UstS-like_C"/>
</dbReference>
<accession>A0A4Y7T8U6</accession>
<proteinExistence type="predicted"/>
<comment type="caution">
    <text evidence="2">The sequence shown here is derived from an EMBL/GenBank/DDBJ whole genome shotgun (WGS) entry which is preliminary data.</text>
</comment>
<dbReference type="SUPFAM" id="SSF47616">
    <property type="entry name" value="GST C-terminal domain-like"/>
    <property type="match status" value="1"/>
</dbReference>
<gene>
    <name evidence="2" type="ORF">FA13DRAFT_1664220</name>
</gene>
<name>A0A4Y7T8U6_COPMI</name>
<dbReference type="STRING" id="71717.A0A4Y7T8U6"/>
<evidence type="ECO:0000313" key="2">
    <source>
        <dbReference type="EMBL" id="TEB30575.1"/>
    </source>
</evidence>
<dbReference type="Pfam" id="PF13409">
    <property type="entry name" value="GST_N_2"/>
    <property type="match status" value="1"/>
</dbReference>
<dbReference type="InterPro" id="IPR036249">
    <property type="entry name" value="Thioredoxin-like_sf"/>
</dbReference>
<protein>
    <recommendedName>
        <fullName evidence="1">GST N-terminal domain-containing protein</fullName>
    </recommendedName>
</protein>
<feature type="domain" description="GST N-terminal" evidence="1">
    <location>
        <begin position="7"/>
        <end position="98"/>
    </location>
</feature>
<dbReference type="InterPro" id="IPR036282">
    <property type="entry name" value="Glutathione-S-Trfase_C_sf"/>
</dbReference>
<organism evidence="2 3">
    <name type="scientific">Coprinellus micaceus</name>
    <name type="common">Glistening ink-cap mushroom</name>
    <name type="synonym">Coprinus micaceus</name>
    <dbReference type="NCBI Taxonomy" id="71717"/>
    <lineage>
        <taxon>Eukaryota</taxon>
        <taxon>Fungi</taxon>
        <taxon>Dikarya</taxon>
        <taxon>Basidiomycota</taxon>
        <taxon>Agaricomycotina</taxon>
        <taxon>Agaricomycetes</taxon>
        <taxon>Agaricomycetidae</taxon>
        <taxon>Agaricales</taxon>
        <taxon>Agaricineae</taxon>
        <taxon>Psathyrellaceae</taxon>
        <taxon>Coprinellus</taxon>
    </lineage>
</organism>
<evidence type="ECO:0000259" key="1">
    <source>
        <dbReference type="PROSITE" id="PS50404"/>
    </source>
</evidence>
<reference evidence="2 3" key="1">
    <citation type="journal article" date="2019" name="Nat. Ecol. Evol.">
        <title>Megaphylogeny resolves global patterns of mushroom evolution.</title>
        <authorList>
            <person name="Varga T."/>
            <person name="Krizsan K."/>
            <person name="Foldi C."/>
            <person name="Dima B."/>
            <person name="Sanchez-Garcia M."/>
            <person name="Sanchez-Ramirez S."/>
            <person name="Szollosi G.J."/>
            <person name="Szarkandi J.G."/>
            <person name="Papp V."/>
            <person name="Albert L."/>
            <person name="Andreopoulos W."/>
            <person name="Angelini C."/>
            <person name="Antonin V."/>
            <person name="Barry K.W."/>
            <person name="Bougher N.L."/>
            <person name="Buchanan P."/>
            <person name="Buyck B."/>
            <person name="Bense V."/>
            <person name="Catcheside P."/>
            <person name="Chovatia M."/>
            <person name="Cooper J."/>
            <person name="Damon W."/>
            <person name="Desjardin D."/>
            <person name="Finy P."/>
            <person name="Geml J."/>
            <person name="Haridas S."/>
            <person name="Hughes K."/>
            <person name="Justo A."/>
            <person name="Karasinski D."/>
            <person name="Kautmanova I."/>
            <person name="Kiss B."/>
            <person name="Kocsube S."/>
            <person name="Kotiranta H."/>
            <person name="LaButti K.M."/>
            <person name="Lechner B.E."/>
            <person name="Liimatainen K."/>
            <person name="Lipzen A."/>
            <person name="Lukacs Z."/>
            <person name="Mihaltcheva S."/>
            <person name="Morgado L.N."/>
            <person name="Niskanen T."/>
            <person name="Noordeloos M.E."/>
            <person name="Ohm R.A."/>
            <person name="Ortiz-Santana B."/>
            <person name="Ovrebo C."/>
            <person name="Racz N."/>
            <person name="Riley R."/>
            <person name="Savchenko A."/>
            <person name="Shiryaev A."/>
            <person name="Soop K."/>
            <person name="Spirin V."/>
            <person name="Szebenyi C."/>
            <person name="Tomsovsky M."/>
            <person name="Tulloss R.E."/>
            <person name="Uehling J."/>
            <person name="Grigoriev I.V."/>
            <person name="Vagvolgyi C."/>
            <person name="Papp T."/>
            <person name="Martin F.M."/>
            <person name="Miettinen O."/>
            <person name="Hibbett D.S."/>
            <person name="Nagy L.G."/>
        </authorList>
    </citation>
    <scope>NUCLEOTIDE SEQUENCE [LARGE SCALE GENOMIC DNA]</scope>
    <source>
        <strain evidence="2 3">FP101781</strain>
    </source>
</reference>
<evidence type="ECO:0000313" key="3">
    <source>
        <dbReference type="Proteomes" id="UP000298030"/>
    </source>
</evidence>
<dbReference type="SUPFAM" id="SSF52833">
    <property type="entry name" value="Thioredoxin-like"/>
    <property type="match status" value="1"/>
</dbReference>
<dbReference type="OrthoDB" id="4951845at2759"/>